<gene>
    <name evidence="2" type="ORF">EU555_21595</name>
</gene>
<evidence type="ECO:0000313" key="3">
    <source>
        <dbReference type="Proteomes" id="UP000297535"/>
    </source>
</evidence>
<dbReference type="RefSeq" id="WP_135417295.1">
    <property type="nucleotide sequence ID" value="NZ_SRLB01000016.1"/>
</dbReference>
<dbReference type="InterPro" id="IPR010982">
    <property type="entry name" value="Lambda_DNA-bd_dom_sf"/>
</dbReference>
<dbReference type="GO" id="GO:0003677">
    <property type="term" value="F:DNA binding"/>
    <property type="evidence" value="ECO:0007669"/>
    <property type="project" value="InterPro"/>
</dbReference>
<accession>A0A4Z0NL71</accession>
<dbReference type="PROSITE" id="PS50943">
    <property type="entry name" value="HTH_CROC1"/>
    <property type="match status" value="1"/>
</dbReference>
<protein>
    <submittedName>
        <fullName evidence="2">XRE family transcriptional regulator</fullName>
    </submittedName>
</protein>
<reference evidence="2 3" key="1">
    <citation type="submission" date="2019-04" db="EMBL/GenBank/DDBJ databases">
        <authorList>
            <person name="Feng G."/>
            <person name="Zhu H."/>
        </authorList>
    </citation>
    <scope>NUCLEOTIDE SEQUENCE [LARGE SCALE GENOMIC DNA]</scope>
    <source>
        <strain evidence="2 3">6HR-1</strain>
    </source>
</reference>
<name>A0A4Z0NL71_9HYPH</name>
<dbReference type="Proteomes" id="UP000297535">
    <property type="component" value="Unassembled WGS sequence"/>
</dbReference>
<dbReference type="AlphaFoldDB" id="A0A4Z0NL71"/>
<evidence type="ECO:0000313" key="2">
    <source>
        <dbReference type="EMBL" id="TGD96972.1"/>
    </source>
</evidence>
<dbReference type="OrthoDB" id="9797172at2"/>
<comment type="caution">
    <text evidence="2">The sequence shown here is derived from an EMBL/GenBank/DDBJ whole genome shotgun (WGS) entry which is preliminary data.</text>
</comment>
<sequence length="149" mass="15998">MAGKPADHRDVHIGSLIEERRLRAGLSREALAVPLDVSLSQLGKYLKGANRLSATDLDTLARVLGVPVGFFFEAMPGREPLAPGLSDRPQAHLEAGAGWTGFADAVARAADTHLDEDRRRTLGSIVRAVDRALARQQAFDKENDSGSSD</sequence>
<dbReference type="SUPFAM" id="SSF47413">
    <property type="entry name" value="lambda repressor-like DNA-binding domains"/>
    <property type="match status" value="1"/>
</dbReference>
<evidence type="ECO:0000259" key="1">
    <source>
        <dbReference type="PROSITE" id="PS50943"/>
    </source>
</evidence>
<keyword evidence="3" id="KW-1185">Reference proteome</keyword>
<organism evidence="2 3">
    <name type="scientific">Methylobacterium nonmethylotrophicum</name>
    <dbReference type="NCBI Taxonomy" id="1141884"/>
    <lineage>
        <taxon>Bacteria</taxon>
        <taxon>Pseudomonadati</taxon>
        <taxon>Pseudomonadota</taxon>
        <taxon>Alphaproteobacteria</taxon>
        <taxon>Hyphomicrobiales</taxon>
        <taxon>Methylobacteriaceae</taxon>
        <taxon>Methylobacterium</taxon>
    </lineage>
</organism>
<dbReference type="SMART" id="SM00530">
    <property type="entry name" value="HTH_XRE"/>
    <property type="match status" value="1"/>
</dbReference>
<dbReference type="CDD" id="cd00093">
    <property type="entry name" value="HTH_XRE"/>
    <property type="match status" value="1"/>
</dbReference>
<dbReference type="InterPro" id="IPR001387">
    <property type="entry name" value="Cro/C1-type_HTH"/>
</dbReference>
<dbReference type="Gene3D" id="1.10.260.40">
    <property type="entry name" value="lambda repressor-like DNA-binding domains"/>
    <property type="match status" value="1"/>
</dbReference>
<feature type="domain" description="HTH cro/C1-type" evidence="1">
    <location>
        <begin position="17"/>
        <end position="71"/>
    </location>
</feature>
<proteinExistence type="predicted"/>
<dbReference type="EMBL" id="SRLB01000016">
    <property type="protein sequence ID" value="TGD96972.1"/>
    <property type="molecule type" value="Genomic_DNA"/>
</dbReference>
<dbReference type="Pfam" id="PF13560">
    <property type="entry name" value="HTH_31"/>
    <property type="match status" value="1"/>
</dbReference>